<sequence>MRTMRSVGVCLVILAAVCWGVSGGIANILMDKGWDPIVISFYRGAIGFLCFFTWFLIRFKQNRTSSKKLYLWSFLAGVGVAGNFTFYFFTIQASGVAVASTLMYTAPVFVLVISFLLRIERSTWFKWGCIFGVLIGVVMLTGAYNTDSISVGVLGMISGLSAGLCYALFIFGFKNASSIGKPQPTLTIAFFSFCFILFLVADIRELSSVLTSGDLVWFLLLGVQGAGVSFILYVIGMKWIAPTTASMVAMVEPVTASLFGFLLIGDHLTLVQLLGIALILITVVVLSLKKPAPVQESPIVYAEEVSIM</sequence>
<evidence type="ECO:0000256" key="1">
    <source>
        <dbReference type="ARBA" id="ARBA00004127"/>
    </source>
</evidence>
<keyword evidence="3" id="KW-1133">Transmembrane helix</keyword>
<feature type="transmembrane region" description="Helical" evidence="3">
    <location>
        <begin position="185"/>
        <end position="203"/>
    </location>
</feature>
<evidence type="ECO:0000259" key="4">
    <source>
        <dbReference type="Pfam" id="PF00892"/>
    </source>
</evidence>
<reference evidence="6" key="1">
    <citation type="submission" date="2016-10" db="EMBL/GenBank/DDBJ databases">
        <authorList>
            <person name="Varghese N."/>
            <person name="Submissions S."/>
        </authorList>
    </citation>
    <scope>NUCLEOTIDE SEQUENCE [LARGE SCALE GENOMIC DNA]</scope>
    <source>
        <strain evidence="6">DSM 4771</strain>
    </source>
</reference>
<dbReference type="Proteomes" id="UP000199225">
    <property type="component" value="Unassembled WGS sequence"/>
</dbReference>
<evidence type="ECO:0000313" key="5">
    <source>
        <dbReference type="EMBL" id="SDJ16444.1"/>
    </source>
</evidence>
<dbReference type="PANTHER" id="PTHR22911:SF79">
    <property type="entry name" value="MOBA-LIKE NTP TRANSFERASE DOMAIN-CONTAINING PROTEIN"/>
    <property type="match status" value="1"/>
</dbReference>
<keyword evidence="3" id="KW-0812">Transmembrane</keyword>
<dbReference type="Gene3D" id="1.10.3730.20">
    <property type="match status" value="1"/>
</dbReference>
<proteinExistence type="inferred from homology"/>
<evidence type="ECO:0000313" key="6">
    <source>
        <dbReference type="Proteomes" id="UP000199225"/>
    </source>
</evidence>
<feature type="transmembrane region" description="Helical" evidence="3">
    <location>
        <begin position="215"/>
        <end position="235"/>
    </location>
</feature>
<comment type="similarity">
    <text evidence="2">Belongs to the EamA transporter family.</text>
</comment>
<name>A0A1G8RH65_9BACI</name>
<feature type="domain" description="EamA" evidence="4">
    <location>
        <begin position="7"/>
        <end position="141"/>
    </location>
</feature>
<dbReference type="EMBL" id="FNEV01000002">
    <property type="protein sequence ID" value="SDJ16444.1"/>
    <property type="molecule type" value="Genomic_DNA"/>
</dbReference>
<feature type="transmembrane region" description="Helical" evidence="3">
    <location>
        <begin position="95"/>
        <end position="117"/>
    </location>
</feature>
<dbReference type="Pfam" id="PF00892">
    <property type="entry name" value="EamA"/>
    <property type="match status" value="2"/>
</dbReference>
<gene>
    <name evidence="5" type="ORF">SAMN04490247_1038</name>
</gene>
<accession>A0A1G8RH65</accession>
<keyword evidence="3" id="KW-0472">Membrane</keyword>
<feature type="transmembrane region" description="Helical" evidence="3">
    <location>
        <begin position="124"/>
        <end position="143"/>
    </location>
</feature>
<evidence type="ECO:0000256" key="2">
    <source>
        <dbReference type="ARBA" id="ARBA00007362"/>
    </source>
</evidence>
<feature type="transmembrane region" description="Helical" evidence="3">
    <location>
        <begin position="270"/>
        <end position="288"/>
    </location>
</feature>
<dbReference type="GO" id="GO:0016020">
    <property type="term" value="C:membrane"/>
    <property type="evidence" value="ECO:0007669"/>
    <property type="project" value="InterPro"/>
</dbReference>
<feature type="transmembrane region" description="Helical" evidence="3">
    <location>
        <begin position="149"/>
        <end position="173"/>
    </location>
</feature>
<organism evidence="5 6">
    <name type="scientific">Salimicrobium halophilum</name>
    <dbReference type="NCBI Taxonomy" id="86666"/>
    <lineage>
        <taxon>Bacteria</taxon>
        <taxon>Bacillati</taxon>
        <taxon>Bacillota</taxon>
        <taxon>Bacilli</taxon>
        <taxon>Bacillales</taxon>
        <taxon>Bacillaceae</taxon>
        <taxon>Salimicrobium</taxon>
    </lineage>
</organism>
<dbReference type="AlphaFoldDB" id="A0A1G8RH65"/>
<feature type="transmembrane region" description="Helical" evidence="3">
    <location>
        <begin position="39"/>
        <end position="57"/>
    </location>
</feature>
<dbReference type="InterPro" id="IPR000620">
    <property type="entry name" value="EamA_dom"/>
</dbReference>
<dbReference type="InterPro" id="IPR037185">
    <property type="entry name" value="EmrE-like"/>
</dbReference>
<keyword evidence="6" id="KW-1185">Reference proteome</keyword>
<protein>
    <submittedName>
        <fullName evidence="5">Threonine/homoserine efflux transporter RhtA</fullName>
    </submittedName>
</protein>
<feature type="domain" description="EamA" evidence="4">
    <location>
        <begin position="154"/>
        <end position="287"/>
    </location>
</feature>
<feature type="transmembrane region" description="Helical" evidence="3">
    <location>
        <begin position="247"/>
        <end position="264"/>
    </location>
</feature>
<comment type="subcellular location">
    <subcellularLocation>
        <location evidence="1">Endomembrane system</location>
        <topology evidence="1">Multi-pass membrane protein</topology>
    </subcellularLocation>
</comment>
<dbReference type="SUPFAM" id="SSF103481">
    <property type="entry name" value="Multidrug resistance efflux transporter EmrE"/>
    <property type="match status" value="2"/>
</dbReference>
<feature type="transmembrane region" description="Helical" evidence="3">
    <location>
        <begin position="69"/>
        <end position="89"/>
    </location>
</feature>
<dbReference type="PANTHER" id="PTHR22911">
    <property type="entry name" value="ACYL-MALONYL CONDENSING ENZYME-RELATED"/>
    <property type="match status" value="1"/>
</dbReference>
<evidence type="ECO:0000256" key="3">
    <source>
        <dbReference type="SAM" id="Phobius"/>
    </source>
</evidence>